<organism evidence="8 9">
    <name type="scientific">Sulfobacillus benefaciens</name>
    <dbReference type="NCBI Taxonomy" id="453960"/>
    <lineage>
        <taxon>Bacteria</taxon>
        <taxon>Bacillati</taxon>
        <taxon>Bacillota</taxon>
        <taxon>Clostridia</taxon>
        <taxon>Eubacteriales</taxon>
        <taxon>Clostridiales Family XVII. Incertae Sedis</taxon>
        <taxon>Sulfobacillus</taxon>
    </lineage>
</organism>
<dbReference type="PIRSF" id="PIRSF000535">
    <property type="entry name" value="1PFK/6PFK/LacC"/>
    <property type="match status" value="1"/>
</dbReference>
<dbReference type="Gene3D" id="3.40.1190.20">
    <property type="match status" value="1"/>
</dbReference>
<comment type="caution">
    <text evidence="8">The sequence shown here is derived from an EMBL/GenBank/DDBJ whole genome shotgun (WGS) entry which is preliminary data.</text>
</comment>
<dbReference type="PANTHER" id="PTHR46566">
    <property type="entry name" value="1-PHOSPHOFRUCTOKINASE-RELATED"/>
    <property type="match status" value="1"/>
</dbReference>
<dbReference type="Pfam" id="PF00294">
    <property type="entry name" value="PfkB"/>
    <property type="match status" value="1"/>
</dbReference>
<dbReference type="EC" id="2.7.1.144" evidence="6"/>
<dbReference type="InterPro" id="IPR029056">
    <property type="entry name" value="Ribokinase-like"/>
</dbReference>
<evidence type="ECO:0000256" key="4">
    <source>
        <dbReference type="ARBA" id="ARBA00022777"/>
    </source>
</evidence>
<dbReference type="EMBL" id="PXYT01000101">
    <property type="protein sequence ID" value="PSR22986.1"/>
    <property type="molecule type" value="Genomic_DNA"/>
</dbReference>
<gene>
    <name evidence="8" type="ORF">C7B43_20450</name>
</gene>
<keyword evidence="2 6" id="KW-0808">Transferase</keyword>
<evidence type="ECO:0000256" key="5">
    <source>
        <dbReference type="ARBA" id="ARBA00022840"/>
    </source>
</evidence>
<evidence type="ECO:0000256" key="6">
    <source>
        <dbReference type="PIRNR" id="PIRNR000535"/>
    </source>
</evidence>
<keyword evidence="4 8" id="KW-0418">Kinase</keyword>
<dbReference type="SUPFAM" id="SSF53613">
    <property type="entry name" value="Ribokinase-like"/>
    <property type="match status" value="1"/>
</dbReference>
<evidence type="ECO:0000256" key="1">
    <source>
        <dbReference type="ARBA" id="ARBA00005380"/>
    </source>
</evidence>
<protein>
    <recommendedName>
        <fullName evidence="6">Tagatose-6-phosphate kinase</fullName>
        <ecNumber evidence="6">2.7.1.144</ecNumber>
    </recommendedName>
</protein>
<evidence type="ECO:0000259" key="7">
    <source>
        <dbReference type="Pfam" id="PF00294"/>
    </source>
</evidence>
<dbReference type="GO" id="GO:0009024">
    <property type="term" value="F:tagatose-6-phosphate kinase activity"/>
    <property type="evidence" value="ECO:0007669"/>
    <property type="project" value="UniProtKB-EC"/>
</dbReference>
<keyword evidence="6" id="KW-0423">Lactose metabolism</keyword>
<dbReference type="GO" id="GO:0005988">
    <property type="term" value="P:lactose metabolic process"/>
    <property type="evidence" value="ECO:0007669"/>
    <property type="project" value="UniProtKB-KW"/>
</dbReference>
<evidence type="ECO:0000256" key="2">
    <source>
        <dbReference type="ARBA" id="ARBA00022679"/>
    </source>
</evidence>
<reference evidence="8 9" key="1">
    <citation type="journal article" date="2014" name="BMC Genomics">
        <title>Comparison of environmental and isolate Sulfobacillus genomes reveals diverse carbon, sulfur, nitrogen, and hydrogen metabolisms.</title>
        <authorList>
            <person name="Justice N.B."/>
            <person name="Norman A."/>
            <person name="Brown C.T."/>
            <person name="Singh A."/>
            <person name="Thomas B.C."/>
            <person name="Banfield J.F."/>
        </authorList>
    </citation>
    <scope>NUCLEOTIDE SEQUENCE [LARGE SCALE GENOMIC DNA]</scope>
    <source>
        <strain evidence="8">AMDSBA1</strain>
    </source>
</reference>
<evidence type="ECO:0000256" key="3">
    <source>
        <dbReference type="ARBA" id="ARBA00022741"/>
    </source>
</evidence>
<dbReference type="UniPathway" id="UPA00704">
    <property type="reaction ID" value="UER00715"/>
</dbReference>
<dbReference type="PANTHER" id="PTHR46566:SF2">
    <property type="entry name" value="ATP-DEPENDENT 6-PHOSPHOFRUCTOKINASE ISOZYME 2"/>
    <property type="match status" value="1"/>
</dbReference>
<keyword evidence="3 6" id="KW-0547">Nucleotide-binding</keyword>
<dbReference type="InterPro" id="IPR002173">
    <property type="entry name" value="Carboh/pur_kinase_PfkB_CS"/>
</dbReference>
<comment type="similarity">
    <text evidence="1">Belongs to the carbohydrate kinase pfkB family.</text>
</comment>
<evidence type="ECO:0000313" key="9">
    <source>
        <dbReference type="Proteomes" id="UP000242699"/>
    </source>
</evidence>
<dbReference type="GO" id="GO:0005524">
    <property type="term" value="F:ATP binding"/>
    <property type="evidence" value="ECO:0007669"/>
    <property type="project" value="UniProtKB-KW"/>
</dbReference>
<dbReference type="PROSITE" id="PS00584">
    <property type="entry name" value="PFKB_KINASES_2"/>
    <property type="match status" value="1"/>
</dbReference>
<keyword evidence="5 6" id="KW-0067">ATP-binding</keyword>
<name>A0A2T2WL90_9FIRM</name>
<dbReference type="AlphaFoldDB" id="A0A2T2WL90"/>
<comment type="similarity">
    <text evidence="6">Belongs to the carbohydrate kinase PfkB family. LacC subfamily.</text>
</comment>
<comment type="pathway">
    <text evidence="6">Carbohydrate metabolism; D-tagatose 6-phosphate degradation; D-glyceraldehyde 3-phosphate and glycerone phosphate from D-tagatose 6-phosphate: step 1/2.</text>
</comment>
<proteinExistence type="inferred from homology"/>
<dbReference type="InterPro" id="IPR011611">
    <property type="entry name" value="PfkB_dom"/>
</dbReference>
<dbReference type="Proteomes" id="UP000242699">
    <property type="component" value="Unassembled WGS sequence"/>
</dbReference>
<feature type="domain" description="Carbohydrate kinase PfkB" evidence="7">
    <location>
        <begin position="35"/>
        <end position="277"/>
    </location>
</feature>
<accession>A0A2T2WL90</accession>
<dbReference type="PROSITE" id="PS00583">
    <property type="entry name" value="PFKB_KINASES_1"/>
    <property type="match status" value="1"/>
</dbReference>
<dbReference type="InterPro" id="IPR017583">
    <property type="entry name" value="Tagatose/fructose_Pkinase"/>
</dbReference>
<dbReference type="GO" id="GO:2001059">
    <property type="term" value="P:D-tagatose 6-phosphate catabolic process"/>
    <property type="evidence" value="ECO:0007669"/>
    <property type="project" value="UniProtKB-UniPathway"/>
</dbReference>
<sequence length="299" mass="31677">MIYAVTFNPSYDVVFALNSDFRIGGTFNQVPWTGFAGGKGNNVARAIKQLGGEVTAVGFYGGPLGDIILRLLTQTRIPYLNEPAADSSRLCLTLLTDRVTEIRGQGPYVSCDASLTLLRRLQSQIRPTDWITLSGSLPAGLSPNTVTQWIETLRSSCQGIIADLAGENLIAAWEAGVTAICPNQNEYVALSTKPTPSPSQHIIITRGAEGMLWYPPMATTPQKISVPAIPAKNPVGAGDVFVGALAFALSQKSSWKASLTQAIATASASVATPGVAEIDQELFIALQSQVTITPSSVEL</sequence>
<evidence type="ECO:0000313" key="8">
    <source>
        <dbReference type="EMBL" id="PSR22986.1"/>
    </source>
</evidence>
<comment type="catalytic activity">
    <reaction evidence="6">
        <text>D-tagatofuranose 6-phosphate + ATP = D-tagatofuranose 1,6-bisphosphate + ADP + H(+)</text>
        <dbReference type="Rhea" id="RHEA:12420"/>
        <dbReference type="ChEBI" id="CHEBI:15378"/>
        <dbReference type="ChEBI" id="CHEBI:30616"/>
        <dbReference type="ChEBI" id="CHEBI:58694"/>
        <dbReference type="ChEBI" id="CHEBI:58695"/>
        <dbReference type="ChEBI" id="CHEBI:456216"/>
        <dbReference type="EC" id="2.7.1.144"/>
    </reaction>
</comment>